<proteinExistence type="predicted"/>
<accession>A0A9P6M9B3</accession>
<evidence type="ECO:0000313" key="2">
    <source>
        <dbReference type="Proteomes" id="UP000749646"/>
    </source>
</evidence>
<organism evidence="1 2">
    <name type="scientific">Modicella reniformis</name>
    <dbReference type="NCBI Taxonomy" id="1440133"/>
    <lineage>
        <taxon>Eukaryota</taxon>
        <taxon>Fungi</taxon>
        <taxon>Fungi incertae sedis</taxon>
        <taxon>Mucoromycota</taxon>
        <taxon>Mortierellomycotina</taxon>
        <taxon>Mortierellomycetes</taxon>
        <taxon>Mortierellales</taxon>
        <taxon>Mortierellaceae</taxon>
        <taxon>Modicella</taxon>
    </lineage>
</organism>
<feature type="non-terminal residue" evidence="1">
    <location>
        <position position="1"/>
    </location>
</feature>
<gene>
    <name evidence="1" type="ORF">BGZ65_003393</name>
</gene>
<name>A0A9P6M9B3_9FUNG</name>
<comment type="caution">
    <text evidence="1">The sequence shown here is derived from an EMBL/GenBank/DDBJ whole genome shotgun (WGS) entry which is preliminary data.</text>
</comment>
<dbReference type="AlphaFoldDB" id="A0A9P6M9B3"/>
<dbReference type="EMBL" id="JAAAHW010003640">
    <property type="protein sequence ID" value="KAF9981946.1"/>
    <property type="molecule type" value="Genomic_DNA"/>
</dbReference>
<keyword evidence="2" id="KW-1185">Reference proteome</keyword>
<dbReference type="Proteomes" id="UP000749646">
    <property type="component" value="Unassembled WGS sequence"/>
</dbReference>
<evidence type="ECO:0000313" key="1">
    <source>
        <dbReference type="EMBL" id="KAF9981946.1"/>
    </source>
</evidence>
<protein>
    <submittedName>
        <fullName evidence="1">Uncharacterized protein</fullName>
    </submittedName>
</protein>
<sequence>MPPFSLEGITGYLDYLRSSKDDNITVREHLYNFYGTRWMQRKLWDMRKAQDASYDYAIKSLLRLATQDRQRVSATLLSEFMSISQVLDAPGRGCPDFLENDKNRSRYCRLCKADQCRPTKFIGLLQN</sequence>
<reference evidence="1" key="1">
    <citation type="journal article" date="2020" name="Fungal Divers.">
        <title>Resolving the Mortierellaceae phylogeny through synthesis of multi-gene phylogenetics and phylogenomics.</title>
        <authorList>
            <person name="Vandepol N."/>
            <person name="Liber J."/>
            <person name="Desiro A."/>
            <person name="Na H."/>
            <person name="Kennedy M."/>
            <person name="Barry K."/>
            <person name="Grigoriev I.V."/>
            <person name="Miller A.N."/>
            <person name="O'Donnell K."/>
            <person name="Stajich J.E."/>
            <person name="Bonito G."/>
        </authorList>
    </citation>
    <scope>NUCLEOTIDE SEQUENCE</scope>
    <source>
        <strain evidence="1">MES-2147</strain>
    </source>
</reference>